<evidence type="ECO:0000313" key="5">
    <source>
        <dbReference type="EMBL" id="KAK2083291.1"/>
    </source>
</evidence>
<dbReference type="PANTHER" id="PTHR44186">
    <property type="match status" value="1"/>
</dbReference>
<keyword evidence="2 4" id="KW-0802">TPR repeat</keyword>
<evidence type="ECO:0000313" key="6">
    <source>
        <dbReference type="Proteomes" id="UP001266305"/>
    </source>
</evidence>
<feature type="repeat" description="TPR" evidence="4">
    <location>
        <begin position="46"/>
        <end position="79"/>
    </location>
</feature>
<dbReference type="Proteomes" id="UP001266305">
    <property type="component" value="Unassembled WGS sequence"/>
</dbReference>
<dbReference type="SUPFAM" id="SSF48452">
    <property type="entry name" value="TPR-like"/>
    <property type="match status" value="1"/>
</dbReference>
<dbReference type="PROSITE" id="PS50005">
    <property type="entry name" value="TPR"/>
    <property type="match status" value="1"/>
</dbReference>
<dbReference type="PROSITE" id="PS50293">
    <property type="entry name" value="TPR_REGION"/>
    <property type="match status" value="1"/>
</dbReference>
<comment type="caution">
    <text evidence="5">The sequence shown here is derived from an EMBL/GenBank/DDBJ whole genome shotgun (WGS) entry which is preliminary data.</text>
</comment>
<gene>
    <name evidence="5" type="ORF">P7K49_038527</name>
</gene>
<keyword evidence="6" id="KW-1185">Reference proteome</keyword>
<proteinExistence type="inferred from homology"/>
<evidence type="ECO:0000256" key="4">
    <source>
        <dbReference type="PROSITE-ProRule" id="PRU00339"/>
    </source>
</evidence>
<accession>A0ABQ9TEY0</accession>
<protein>
    <submittedName>
        <fullName evidence="5">Uncharacterized protein</fullName>
    </submittedName>
</protein>
<dbReference type="PANTHER" id="PTHR44186:SF1">
    <property type="entry name" value="BARDET-BIEDL SYNDROME 4 PROTEIN"/>
    <property type="match status" value="1"/>
</dbReference>
<comment type="similarity">
    <text evidence="3">Belongs to the BBS4 family.</text>
</comment>
<sequence length="107" mass="11928">MPGTWTSEFCARCRCAVPAEAAMRAGCGSVPCLSHTWDFQHSVGKKEISHNLGVCYIDLKQFGKAQEQLHSALNLNRHDLTYIILGKIHLLEGDLDKAIEIYKKAVE</sequence>
<dbReference type="InterPro" id="IPR011990">
    <property type="entry name" value="TPR-like_helical_dom_sf"/>
</dbReference>
<evidence type="ECO:0000256" key="1">
    <source>
        <dbReference type="ARBA" id="ARBA00022737"/>
    </source>
</evidence>
<dbReference type="Gene3D" id="1.25.40.10">
    <property type="entry name" value="Tetratricopeptide repeat domain"/>
    <property type="match status" value="1"/>
</dbReference>
<evidence type="ECO:0000256" key="2">
    <source>
        <dbReference type="ARBA" id="ARBA00022803"/>
    </source>
</evidence>
<dbReference type="Pfam" id="PF13181">
    <property type="entry name" value="TPR_8"/>
    <property type="match status" value="2"/>
</dbReference>
<dbReference type="InterPro" id="IPR019734">
    <property type="entry name" value="TPR_rpt"/>
</dbReference>
<name>A0ABQ9TEY0_SAGOE</name>
<dbReference type="EMBL" id="JASSZA010000023">
    <property type="protein sequence ID" value="KAK2083291.1"/>
    <property type="molecule type" value="Genomic_DNA"/>
</dbReference>
<reference evidence="5 6" key="1">
    <citation type="submission" date="2023-05" db="EMBL/GenBank/DDBJ databases">
        <title>B98-5 Cell Line De Novo Hybrid Assembly: An Optical Mapping Approach.</title>
        <authorList>
            <person name="Kananen K."/>
            <person name="Auerbach J.A."/>
            <person name="Kautto E."/>
            <person name="Blachly J.S."/>
        </authorList>
    </citation>
    <scope>NUCLEOTIDE SEQUENCE [LARGE SCALE GENOMIC DNA]</scope>
    <source>
        <strain evidence="5">B95-8</strain>
        <tissue evidence="5">Cell line</tissue>
    </source>
</reference>
<keyword evidence="1" id="KW-0677">Repeat</keyword>
<evidence type="ECO:0000256" key="3">
    <source>
        <dbReference type="ARBA" id="ARBA00023778"/>
    </source>
</evidence>
<organism evidence="5 6">
    <name type="scientific">Saguinus oedipus</name>
    <name type="common">Cotton-top tamarin</name>
    <name type="synonym">Oedipomidas oedipus</name>
    <dbReference type="NCBI Taxonomy" id="9490"/>
    <lineage>
        <taxon>Eukaryota</taxon>
        <taxon>Metazoa</taxon>
        <taxon>Chordata</taxon>
        <taxon>Craniata</taxon>
        <taxon>Vertebrata</taxon>
        <taxon>Euteleostomi</taxon>
        <taxon>Mammalia</taxon>
        <taxon>Eutheria</taxon>
        <taxon>Euarchontoglires</taxon>
        <taxon>Primates</taxon>
        <taxon>Haplorrhini</taxon>
        <taxon>Platyrrhini</taxon>
        <taxon>Cebidae</taxon>
        <taxon>Callitrichinae</taxon>
        <taxon>Saguinus</taxon>
    </lineage>
</organism>